<dbReference type="GO" id="GO:0006264">
    <property type="term" value="P:mitochondrial DNA replication"/>
    <property type="evidence" value="ECO:0007669"/>
    <property type="project" value="TreeGrafter"/>
</dbReference>
<name>A0A673WN19_SALTR</name>
<reference evidence="1" key="1">
    <citation type="submission" date="2025-08" db="UniProtKB">
        <authorList>
            <consortium name="Ensembl"/>
        </authorList>
    </citation>
    <scope>IDENTIFICATION</scope>
</reference>
<accession>A0A673WN19</accession>
<protein>
    <submittedName>
        <fullName evidence="1">Uncharacterized protein</fullName>
    </submittedName>
</protein>
<dbReference type="GO" id="GO:0005739">
    <property type="term" value="C:mitochondrion"/>
    <property type="evidence" value="ECO:0007669"/>
    <property type="project" value="TreeGrafter"/>
</dbReference>
<sequence length="119" mass="13798">MLTQFAVHRLEENLDQYDSWADRVEDVPLNFMTFHGQQNIKSVLDTMHHAVYRYVISHDDIIGAFRKFATNSSCHVTLIIHPRKEEDNRELDCIHLWNSQGEKVKGDKGEGSENEETLG</sequence>
<dbReference type="GO" id="GO:0003697">
    <property type="term" value="F:single-stranded DNA binding"/>
    <property type="evidence" value="ECO:0007669"/>
    <property type="project" value="InterPro"/>
</dbReference>
<organism evidence="1 2">
    <name type="scientific">Salmo trutta</name>
    <name type="common">Brown trout</name>
    <dbReference type="NCBI Taxonomy" id="8032"/>
    <lineage>
        <taxon>Eukaryota</taxon>
        <taxon>Metazoa</taxon>
        <taxon>Chordata</taxon>
        <taxon>Craniata</taxon>
        <taxon>Vertebrata</taxon>
        <taxon>Euteleostomi</taxon>
        <taxon>Actinopterygii</taxon>
        <taxon>Neopterygii</taxon>
        <taxon>Teleostei</taxon>
        <taxon>Protacanthopterygii</taxon>
        <taxon>Salmoniformes</taxon>
        <taxon>Salmonidae</taxon>
        <taxon>Salmoninae</taxon>
        <taxon>Salmo</taxon>
    </lineage>
</organism>
<dbReference type="GeneTree" id="ENSGT00390000004495"/>
<evidence type="ECO:0000313" key="2">
    <source>
        <dbReference type="Proteomes" id="UP000472277"/>
    </source>
</evidence>
<reference evidence="1" key="2">
    <citation type="submission" date="2025-09" db="UniProtKB">
        <authorList>
            <consortium name="Ensembl"/>
        </authorList>
    </citation>
    <scope>IDENTIFICATION</scope>
</reference>
<dbReference type="Ensembl" id="ENSSTUT00000010176.1">
    <property type="protein sequence ID" value="ENSSTUP00000009531.1"/>
    <property type="gene ID" value="ENSSTUG00000004649.1"/>
</dbReference>
<dbReference type="PANTHER" id="PTHR12873">
    <property type="entry name" value="T7-LIKE MITOCHONDRIAL DNA HELICASE"/>
    <property type="match status" value="1"/>
</dbReference>
<dbReference type="InParanoid" id="A0A673WN19"/>
<dbReference type="GO" id="GO:0043139">
    <property type="term" value="F:5'-3' DNA helicase activity"/>
    <property type="evidence" value="ECO:0007669"/>
    <property type="project" value="InterPro"/>
</dbReference>
<dbReference type="PANTHER" id="PTHR12873:SF0">
    <property type="entry name" value="TWINKLE MTDNA HELICASE"/>
    <property type="match status" value="1"/>
</dbReference>
<dbReference type="AlphaFoldDB" id="A0A673WN19"/>
<proteinExistence type="predicted"/>
<dbReference type="Proteomes" id="UP000472277">
    <property type="component" value="Chromosome 10"/>
</dbReference>
<evidence type="ECO:0000313" key="1">
    <source>
        <dbReference type="Ensembl" id="ENSSTUP00000009531.1"/>
    </source>
</evidence>
<keyword evidence="2" id="KW-1185">Reference proteome</keyword>
<dbReference type="InterPro" id="IPR027032">
    <property type="entry name" value="Twinkle-like"/>
</dbReference>
<dbReference type="OMA" id="HHAVYRY"/>